<keyword evidence="1" id="KW-1133">Transmembrane helix</keyword>
<dbReference type="EMBL" id="DXBG01000201">
    <property type="protein sequence ID" value="HIZ65964.1"/>
    <property type="molecule type" value="Genomic_DNA"/>
</dbReference>
<protein>
    <submittedName>
        <fullName evidence="2">DUF975 family protein</fullName>
    </submittedName>
</protein>
<dbReference type="Pfam" id="PF06161">
    <property type="entry name" value="DUF975"/>
    <property type="match status" value="1"/>
</dbReference>
<keyword evidence="1" id="KW-0812">Transmembrane</keyword>
<dbReference type="PANTHER" id="PTHR40076:SF1">
    <property type="entry name" value="MEMBRANE PROTEIN"/>
    <property type="match status" value="1"/>
</dbReference>
<accession>A0A9D2JU31</accession>
<dbReference type="InterPro" id="IPR010380">
    <property type="entry name" value="DUF975"/>
</dbReference>
<keyword evidence="1" id="KW-0472">Membrane</keyword>
<dbReference type="PANTHER" id="PTHR40076">
    <property type="entry name" value="MEMBRANE PROTEIN-RELATED"/>
    <property type="match status" value="1"/>
</dbReference>
<gene>
    <name evidence="2" type="ORF">H9809_08735</name>
</gene>
<proteinExistence type="predicted"/>
<feature type="transmembrane region" description="Helical" evidence="1">
    <location>
        <begin position="51"/>
        <end position="75"/>
    </location>
</feature>
<feature type="transmembrane region" description="Helical" evidence="1">
    <location>
        <begin position="103"/>
        <end position="126"/>
    </location>
</feature>
<feature type="transmembrane region" description="Helical" evidence="1">
    <location>
        <begin position="189"/>
        <end position="214"/>
    </location>
</feature>
<feature type="transmembrane region" description="Helical" evidence="1">
    <location>
        <begin position="138"/>
        <end position="163"/>
    </location>
</feature>
<evidence type="ECO:0000313" key="2">
    <source>
        <dbReference type="EMBL" id="HIZ65964.1"/>
    </source>
</evidence>
<evidence type="ECO:0000313" key="3">
    <source>
        <dbReference type="Proteomes" id="UP000824056"/>
    </source>
</evidence>
<reference evidence="2" key="2">
    <citation type="submission" date="2021-04" db="EMBL/GenBank/DDBJ databases">
        <authorList>
            <person name="Gilroy R."/>
        </authorList>
    </citation>
    <scope>NUCLEOTIDE SEQUENCE</scope>
    <source>
        <strain evidence="2">1068</strain>
    </source>
</reference>
<comment type="caution">
    <text evidence="2">The sequence shown here is derived from an EMBL/GenBank/DDBJ whole genome shotgun (WGS) entry which is preliminary data.</text>
</comment>
<sequence length="253" mass="28029">MKRSSSQLKALARTSLSGQWGLPIGASLLASLGSLIPSMIITGLLDPYSTVSIITCQILVYVVSILISLLQTGYIRLLLHMNRRETCSLKDLIYPYTAHPDRFLVVSLILVMAGAVLSLPFTILSYQETDLAAGATLSLIALLVQSLTSIILALFFGLANYLLLDYEDMGAAQALKESCRLMKGNKGRYLYITFSFIPLALVSIFTCYIGLLWLTPYMSVTMAYFYMDVTGELDNPKPPRQPEPEAPRVEDYY</sequence>
<feature type="transmembrane region" description="Helical" evidence="1">
    <location>
        <begin position="20"/>
        <end position="45"/>
    </location>
</feature>
<dbReference type="Proteomes" id="UP000824056">
    <property type="component" value="Unassembled WGS sequence"/>
</dbReference>
<dbReference type="AlphaFoldDB" id="A0A9D2JU31"/>
<reference evidence="2" key="1">
    <citation type="journal article" date="2021" name="PeerJ">
        <title>Extensive microbial diversity within the chicken gut microbiome revealed by metagenomics and culture.</title>
        <authorList>
            <person name="Gilroy R."/>
            <person name="Ravi A."/>
            <person name="Getino M."/>
            <person name="Pursley I."/>
            <person name="Horton D.L."/>
            <person name="Alikhan N.F."/>
            <person name="Baker D."/>
            <person name="Gharbi K."/>
            <person name="Hall N."/>
            <person name="Watson M."/>
            <person name="Adriaenssens E.M."/>
            <person name="Foster-Nyarko E."/>
            <person name="Jarju S."/>
            <person name="Secka A."/>
            <person name="Antonio M."/>
            <person name="Oren A."/>
            <person name="Chaudhuri R.R."/>
            <person name="La Ragione R."/>
            <person name="Hildebrand F."/>
            <person name="Pallen M.J."/>
        </authorList>
    </citation>
    <scope>NUCLEOTIDE SEQUENCE</scope>
    <source>
        <strain evidence="2">1068</strain>
    </source>
</reference>
<evidence type="ECO:0000256" key="1">
    <source>
        <dbReference type="SAM" id="Phobius"/>
    </source>
</evidence>
<organism evidence="2 3">
    <name type="scientific">Candidatus Blautia pullicola</name>
    <dbReference type="NCBI Taxonomy" id="2838498"/>
    <lineage>
        <taxon>Bacteria</taxon>
        <taxon>Bacillati</taxon>
        <taxon>Bacillota</taxon>
        <taxon>Clostridia</taxon>
        <taxon>Lachnospirales</taxon>
        <taxon>Lachnospiraceae</taxon>
        <taxon>Blautia</taxon>
    </lineage>
</organism>
<name>A0A9D2JU31_9FIRM</name>